<organism evidence="1 2">
    <name type="scientific">Deinococcus daejeonensis</name>
    <dbReference type="NCBI Taxonomy" id="1007098"/>
    <lineage>
        <taxon>Bacteria</taxon>
        <taxon>Thermotogati</taxon>
        <taxon>Deinococcota</taxon>
        <taxon>Deinococci</taxon>
        <taxon>Deinococcales</taxon>
        <taxon>Deinococcaceae</taxon>
        <taxon>Deinococcus</taxon>
    </lineage>
</organism>
<dbReference type="InterPro" id="IPR036412">
    <property type="entry name" value="HAD-like_sf"/>
</dbReference>
<dbReference type="PIRSF" id="PIRSF030802">
    <property type="entry name" value="UCP030802"/>
    <property type="match status" value="1"/>
</dbReference>
<evidence type="ECO:0000313" key="1">
    <source>
        <dbReference type="EMBL" id="GGN46515.1"/>
    </source>
</evidence>
<dbReference type="SUPFAM" id="SSF56784">
    <property type="entry name" value="HAD-like"/>
    <property type="match status" value="1"/>
</dbReference>
<keyword evidence="2" id="KW-1185">Reference proteome</keyword>
<dbReference type="RefSeq" id="WP_189059353.1">
    <property type="nucleotide sequence ID" value="NZ_BMOR01000033.1"/>
</dbReference>
<comment type="caution">
    <text evidence="1">The sequence shown here is derived from an EMBL/GenBank/DDBJ whole genome shotgun (WGS) entry which is preliminary data.</text>
</comment>
<dbReference type="Proteomes" id="UP000645517">
    <property type="component" value="Unassembled WGS sequence"/>
</dbReference>
<evidence type="ECO:0000313" key="2">
    <source>
        <dbReference type="Proteomes" id="UP000645517"/>
    </source>
</evidence>
<accession>A0ABQ2JHF2</accession>
<dbReference type="Gene3D" id="3.40.50.1000">
    <property type="entry name" value="HAD superfamily/HAD-like"/>
    <property type="match status" value="1"/>
</dbReference>
<reference evidence="2" key="1">
    <citation type="journal article" date="2019" name="Int. J. Syst. Evol. Microbiol.">
        <title>The Global Catalogue of Microorganisms (GCM) 10K type strain sequencing project: providing services to taxonomists for standard genome sequencing and annotation.</title>
        <authorList>
            <consortium name="The Broad Institute Genomics Platform"/>
            <consortium name="The Broad Institute Genome Sequencing Center for Infectious Disease"/>
            <person name="Wu L."/>
            <person name="Ma J."/>
        </authorList>
    </citation>
    <scope>NUCLEOTIDE SEQUENCE [LARGE SCALE GENOMIC DNA]</scope>
    <source>
        <strain evidence="2">JCM 16918</strain>
    </source>
</reference>
<dbReference type="InterPro" id="IPR023214">
    <property type="entry name" value="HAD_sf"/>
</dbReference>
<evidence type="ECO:0008006" key="3">
    <source>
        <dbReference type="Google" id="ProtNLM"/>
    </source>
</evidence>
<sequence length="243" mass="25729">MTPAFLAFTDLDDTLFQTPAKCPPGEDLVLAAQHATPERQSFTTSAQRQLMEALDGAGGLLIPVTGRTPAAMARVRLPFRAEIICDHGATLLDPGGAVNAEWAGRVQARLADGAIDRAQPAAQLLADQHGCTLSTHVVQGAPYMHVLKHPARGSLTAAYHAARALQGPGLTVIANASHISLLHAQVTKAAAVAFVRARYPAHLLTLGLGDSLSDLPFMRACHFWLTPTGRQIDHTLDPDGAHL</sequence>
<dbReference type="EMBL" id="BMOR01000033">
    <property type="protein sequence ID" value="GGN46515.1"/>
    <property type="molecule type" value="Genomic_DNA"/>
</dbReference>
<protein>
    <recommendedName>
        <fullName evidence="3">Sucrose phosphatase-like domain-containing protein</fullName>
    </recommendedName>
</protein>
<name>A0ABQ2JHF2_9DEIO</name>
<proteinExistence type="predicted"/>
<gene>
    <name evidence="1" type="ORF">GCM10010842_37130</name>
</gene>
<dbReference type="InterPro" id="IPR024197">
    <property type="entry name" value="TPP-like"/>
</dbReference>